<dbReference type="EMBL" id="LCCU01000005">
    <property type="protein sequence ID" value="KKS38864.1"/>
    <property type="molecule type" value="Genomic_DNA"/>
</dbReference>
<dbReference type="AlphaFoldDB" id="A0A0G0YQI2"/>
<dbReference type="Pfam" id="PF01370">
    <property type="entry name" value="Epimerase"/>
    <property type="match status" value="1"/>
</dbReference>
<evidence type="ECO:0000313" key="4">
    <source>
        <dbReference type="Proteomes" id="UP000033847"/>
    </source>
</evidence>
<dbReference type="SUPFAM" id="SSF51735">
    <property type="entry name" value="NAD(P)-binding Rossmann-fold domains"/>
    <property type="match status" value="1"/>
</dbReference>
<proteinExistence type="inferred from homology"/>
<dbReference type="PANTHER" id="PTHR43000">
    <property type="entry name" value="DTDP-D-GLUCOSE 4,6-DEHYDRATASE-RELATED"/>
    <property type="match status" value="1"/>
</dbReference>
<gene>
    <name evidence="3" type="ORF">UV00_C0005G0047</name>
</gene>
<comment type="similarity">
    <text evidence="1">Belongs to the NAD(P)-dependent epimerase/dehydratase family.</text>
</comment>
<dbReference type="GO" id="GO:0016853">
    <property type="term" value="F:isomerase activity"/>
    <property type="evidence" value="ECO:0007669"/>
    <property type="project" value="UniProtKB-KW"/>
</dbReference>
<comment type="caution">
    <text evidence="3">The sequence shown here is derived from an EMBL/GenBank/DDBJ whole genome shotgun (WGS) entry which is preliminary data.</text>
</comment>
<dbReference type="Gene3D" id="3.40.50.720">
    <property type="entry name" value="NAD(P)-binding Rossmann-like Domain"/>
    <property type="match status" value="1"/>
</dbReference>
<evidence type="ECO:0000313" key="3">
    <source>
        <dbReference type="EMBL" id="KKS38864.1"/>
    </source>
</evidence>
<dbReference type="Proteomes" id="UP000033847">
    <property type="component" value="Unassembled WGS sequence"/>
</dbReference>
<feature type="domain" description="NAD-dependent epimerase/dehydratase" evidence="2">
    <location>
        <begin position="6"/>
        <end position="242"/>
    </location>
</feature>
<sequence>MTNMKILVTGAAGFIGSHLSERLKSLDHDVVGIDNFNTYYSPELKKLNAEDLEKKGITVEMRDLTTDDLTDVLKDVEIVFHLAAQPGISSATAFDTYLRNNIVATHNLLEAVQKIDLKMFINVSTSSVYGMHATEDETTSPKPTSYYGVTKLAAEQLALSYHRDKKMPVASARLFSVYGERERPEKLFPKLIYSILKGEPFPLHRGSQKHARSYTYVGDIVDGLVLIMDKFDVCNGEIFNLGIDQSMTTGDAIKIVEKILGKKAIFENKPKRPGDQKETYADISKAIRVLGYHPLTNPQQGLEKEVKWFKEKIWKKIELYQ</sequence>
<dbReference type="PRINTS" id="PR01713">
    <property type="entry name" value="NUCEPIMERASE"/>
</dbReference>
<evidence type="ECO:0000259" key="2">
    <source>
        <dbReference type="Pfam" id="PF01370"/>
    </source>
</evidence>
<dbReference type="InterPro" id="IPR001509">
    <property type="entry name" value="Epimerase_deHydtase"/>
</dbReference>
<reference evidence="3 4" key="1">
    <citation type="journal article" date="2015" name="Nature">
        <title>rRNA introns, odd ribosomes, and small enigmatic genomes across a large radiation of phyla.</title>
        <authorList>
            <person name="Brown C.T."/>
            <person name="Hug L.A."/>
            <person name="Thomas B.C."/>
            <person name="Sharon I."/>
            <person name="Castelle C.J."/>
            <person name="Singh A."/>
            <person name="Wilkins M.J."/>
            <person name="Williams K.H."/>
            <person name="Banfield J.F."/>
        </authorList>
    </citation>
    <scope>NUCLEOTIDE SEQUENCE [LARGE SCALE GENOMIC DNA]</scope>
</reference>
<name>A0A0G0YQI2_UNCKA</name>
<keyword evidence="3" id="KW-0413">Isomerase</keyword>
<dbReference type="InterPro" id="IPR036291">
    <property type="entry name" value="NAD(P)-bd_dom_sf"/>
</dbReference>
<evidence type="ECO:0000256" key="1">
    <source>
        <dbReference type="ARBA" id="ARBA00007637"/>
    </source>
</evidence>
<organism evidence="3 4">
    <name type="scientific">candidate division WWE3 bacterium GW2011_GWF1_42_14</name>
    <dbReference type="NCBI Taxonomy" id="1619138"/>
    <lineage>
        <taxon>Bacteria</taxon>
        <taxon>Katanobacteria</taxon>
    </lineage>
</organism>
<accession>A0A0G0YQI2</accession>
<protein>
    <submittedName>
        <fullName evidence="3">3-beta hydroxysteroid dehydrogenase/isomerase</fullName>
    </submittedName>
</protein>